<dbReference type="Pfam" id="PF20259">
    <property type="entry name" value="tRNA_Me_trans_M"/>
    <property type="match status" value="1"/>
</dbReference>
<dbReference type="NCBIfam" id="TIGR00420">
    <property type="entry name" value="trmU"/>
    <property type="match status" value="1"/>
</dbReference>
<dbReference type="GO" id="GO:0008168">
    <property type="term" value="F:methyltransferase activity"/>
    <property type="evidence" value="ECO:0007669"/>
    <property type="project" value="UniProtKB-KW"/>
</dbReference>
<evidence type="ECO:0000313" key="12">
    <source>
        <dbReference type="EMBL" id="CBK40147.1"/>
    </source>
</evidence>
<dbReference type="InterPro" id="IPR023382">
    <property type="entry name" value="MnmA-like_central_sf"/>
</dbReference>
<feature type="binding site" evidence="9">
    <location>
        <position position="130"/>
    </location>
    <ligand>
        <name>ATP</name>
        <dbReference type="ChEBI" id="CHEBI:30616"/>
    </ligand>
</feature>
<dbReference type="HOGENOM" id="CLU_035188_0_0_0"/>
<sequence length="360" mass="40034">MARQTVLLGMSGGVDSSVAASLLVQQGYDVHGITLQVWEHEDDQIAVSKRWEERGCCKIGIAKYVAQRLRIPYEVVDRREVFQQGVIDDFVAGYASGTTPNPCVRCNERVKLRSLYALAQERGMDHVATGHYARVQQVNGQWSLHRALDARKDQSYFLYRINPAWLPRLLFPVGHMQKCDVWQEAESLGLPVEELKESQEICFVSHGDYRTFIEQEMPEAKKPGSFVGVDGEVLGQHAGIAFYTPGQRRGLGIAVGQRLYVQKVVPESGQVVLCAEDQLVQSECQVADLSLFDHALGRQPVVADVKVRYATPPCQATLLPSEIGTLQVRFHQPQRALSPGQSAVFYDGDRVLGGGIIQRS</sequence>
<evidence type="ECO:0000256" key="4">
    <source>
        <dbReference type="ARBA" id="ARBA00022741"/>
    </source>
</evidence>
<dbReference type="AlphaFoldDB" id="D8PA88"/>
<dbReference type="Pfam" id="PF20258">
    <property type="entry name" value="tRNA_Me_trans_C"/>
    <property type="match status" value="1"/>
</dbReference>
<dbReference type="CDD" id="cd01998">
    <property type="entry name" value="MnmA_TRMU-like"/>
    <property type="match status" value="1"/>
</dbReference>
<comment type="subcellular location">
    <subcellularLocation>
        <location evidence="9">Cytoplasm</location>
    </subcellularLocation>
</comment>
<comment type="caution">
    <text evidence="9">Lacks conserved residue(s) required for the propagation of feature annotation.</text>
</comment>
<evidence type="ECO:0000259" key="10">
    <source>
        <dbReference type="Pfam" id="PF20258"/>
    </source>
</evidence>
<accession>D8PA88</accession>
<keyword evidence="5 9" id="KW-0067">ATP-binding</keyword>
<dbReference type="GO" id="GO:0002143">
    <property type="term" value="P:tRNA wobble position uridine thiolation"/>
    <property type="evidence" value="ECO:0007669"/>
    <property type="project" value="TreeGrafter"/>
</dbReference>
<dbReference type="PANTHER" id="PTHR11933:SF5">
    <property type="entry name" value="MITOCHONDRIAL TRNA-SPECIFIC 2-THIOURIDYLASE 1"/>
    <property type="match status" value="1"/>
</dbReference>
<dbReference type="SUPFAM" id="SSF52402">
    <property type="entry name" value="Adenine nucleotide alpha hydrolases-like"/>
    <property type="match status" value="1"/>
</dbReference>
<keyword evidence="3 9" id="KW-0819">tRNA processing</keyword>
<reference evidence="12 13" key="1">
    <citation type="journal article" date="2010" name="Proc. Natl. Acad. Sci. U.S.A.">
        <title>A Nitrospira metagenome illuminates the physiology and evolution of globally important nitrite-oxidizing bacteria.</title>
        <authorList>
            <person name="Lucker S."/>
            <person name="Wagner M."/>
            <person name="Maixner F."/>
            <person name="Pelletier E."/>
            <person name="Koch H."/>
            <person name="Vacherie B."/>
            <person name="Rattei T."/>
            <person name="Sinninghe Damste J."/>
            <person name="Spieck E."/>
            <person name="Le Paslier D."/>
            <person name="Daims H."/>
        </authorList>
    </citation>
    <scope>NUCLEOTIDE SEQUENCE [LARGE SCALE GENOMIC DNA]</scope>
</reference>
<feature type="domain" description="tRNA-specific 2-thiouridylase MnmA-like C-terminal" evidence="10">
    <location>
        <begin position="283"/>
        <end position="357"/>
    </location>
</feature>
<dbReference type="NCBIfam" id="NF001138">
    <property type="entry name" value="PRK00143.1"/>
    <property type="match status" value="1"/>
</dbReference>
<dbReference type="InterPro" id="IPR046885">
    <property type="entry name" value="MnmA-like_C"/>
</dbReference>
<dbReference type="Gene3D" id="3.40.50.620">
    <property type="entry name" value="HUPs"/>
    <property type="match status" value="1"/>
</dbReference>
<proteinExistence type="inferred from homology"/>
<dbReference type="InterPro" id="IPR014729">
    <property type="entry name" value="Rossmann-like_a/b/a_fold"/>
</dbReference>
<evidence type="ECO:0000313" key="13">
    <source>
        <dbReference type="Proteomes" id="UP000001660"/>
    </source>
</evidence>
<dbReference type="GO" id="GO:0000049">
    <property type="term" value="F:tRNA binding"/>
    <property type="evidence" value="ECO:0007669"/>
    <property type="project" value="UniProtKB-KW"/>
</dbReference>
<dbReference type="GO" id="GO:0005737">
    <property type="term" value="C:cytoplasm"/>
    <property type="evidence" value="ECO:0007669"/>
    <property type="project" value="UniProtKB-SubCell"/>
</dbReference>
<feature type="active site" description="Cysteine persulfide intermediate" evidence="9">
    <location>
        <position position="202"/>
    </location>
</feature>
<evidence type="ECO:0000256" key="2">
    <source>
        <dbReference type="ARBA" id="ARBA00022679"/>
    </source>
</evidence>
<keyword evidence="1 9" id="KW-0820">tRNA-binding</keyword>
<evidence type="ECO:0000256" key="5">
    <source>
        <dbReference type="ARBA" id="ARBA00022840"/>
    </source>
</evidence>
<evidence type="ECO:0000256" key="1">
    <source>
        <dbReference type="ARBA" id="ARBA00022555"/>
    </source>
</evidence>
<keyword evidence="6 9" id="KW-0694">RNA-binding</keyword>
<dbReference type="eggNOG" id="COG0482">
    <property type="taxonomic scope" value="Bacteria"/>
</dbReference>
<dbReference type="GO" id="GO:0103016">
    <property type="term" value="F:tRNA-uridine 2-sulfurtransferase activity"/>
    <property type="evidence" value="ECO:0007669"/>
    <property type="project" value="UniProtKB-EC"/>
</dbReference>
<evidence type="ECO:0000259" key="11">
    <source>
        <dbReference type="Pfam" id="PF20259"/>
    </source>
</evidence>
<protein>
    <recommendedName>
        <fullName evidence="9">tRNA-specific 2-thiouridylase MnmA</fullName>
        <ecNumber evidence="9">2.8.1.13</ecNumber>
    </recommendedName>
</protein>
<dbReference type="Gene3D" id="2.30.30.280">
    <property type="entry name" value="Adenine nucleotide alpha hydrolases-like domains"/>
    <property type="match status" value="1"/>
</dbReference>
<keyword evidence="2 9" id="KW-0808">Transferase</keyword>
<dbReference type="PANTHER" id="PTHR11933">
    <property type="entry name" value="TRNA 5-METHYLAMINOMETHYL-2-THIOURIDYLATE -METHYLTRANSFERASE"/>
    <property type="match status" value="1"/>
</dbReference>
<dbReference type="KEGG" id="nde:NIDE0368"/>
<feature type="domain" description="tRNA-specific 2-thiouridylase MnmA-like central" evidence="11">
    <location>
        <begin position="211"/>
        <end position="274"/>
    </location>
</feature>
<organism evidence="12 13">
    <name type="scientific">Nitrospira defluvii</name>
    <dbReference type="NCBI Taxonomy" id="330214"/>
    <lineage>
        <taxon>Bacteria</taxon>
        <taxon>Pseudomonadati</taxon>
        <taxon>Nitrospirota</taxon>
        <taxon>Nitrospiria</taxon>
        <taxon>Nitrospirales</taxon>
        <taxon>Nitrospiraceae</taxon>
        <taxon>Nitrospira</taxon>
    </lineage>
</organism>
<evidence type="ECO:0000256" key="6">
    <source>
        <dbReference type="ARBA" id="ARBA00022884"/>
    </source>
</evidence>
<dbReference type="InterPro" id="IPR004506">
    <property type="entry name" value="MnmA-like"/>
</dbReference>
<dbReference type="STRING" id="330214.NIDE0368"/>
<evidence type="ECO:0000256" key="9">
    <source>
        <dbReference type="HAMAP-Rule" id="MF_00144"/>
    </source>
</evidence>
<evidence type="ECO:0000256" key="8">
    <source>
        <dbReference type="ARBA" id="ARBA00051542"/>
    </source>
</evidence>
<comment type="function">
    <text evidence="9">Catalyzes the 2-thiolation of uridine at the wobble position (U34) of tRNA, leading to the formation of s(2)U34.</text>
</comment>
<feature type="active site" description="Nucleophile" evidence="9">
    <location>
        <position position="106"/>
    </location>
</feature>
<dbReference type="EMBL" id="FP929003">
    <property type="protein sequence ID" value="CBK40147.1"/>
    <property type="molecule type" value="Genomic_DNA"/>
</dbReference>
<comment type="similarity">
    <text evidence="9">Belongs to the MnmA/TRMU family.</text>
</comment>
<dbReference type="HAMAP" id="MF_00144">
    <property type="entry name" value="tRNA_thiouridyl_MnmA"/>
    <property type="match status" value="1"/>
</dbReference>
<comment type="catalytic activity">
    <reaction evidence="8 9">
        <text>S-sulfanyl-L-cysteinyl-[protein] + uridine(34) in tRNA + AH2 + ATP = 2-thiouridine(34) in tRNA + L-cysteinyl-[protein] + A + AMP + diphosphate + H(+)</text>
        <dbReference type="Rhea" id="RHEA:47032"/>
        <dbReference type="Rhea" id="RHEA-COMP:10131"/>
        <dbReference type="Rhea" id="RHEA-COMP:11726"/>
        <dbReference type="Rhea" id="RHEA-COMP:11727"/>
        <dbReference type="Rhea" id="RHEA-COMP:11728"/>
        <dbReference type="ChEBI" id="CHEBI:13193"/>
        <dbReference type="ChEBI" id="CHEBI:15378"/>
        <dbReference type="ChEBI" id="CHEBI:17499"/>
        <dbReference type="ChEBI" id="CHEBI:29950"/>
        <dbReference type="ChEBI" id="CHEBI:30616"/>
        <dbReference type="ChEBI" id="CHEBI:33019"/>
        <dbReference type="ChEBI" id="CHEBI:61963"/>
        <dbReference type="ChEBI" id="CHEBI:65315"/>
        <dbReference type="ChEBI" id="CHEBI:87170"/>
        <dbReference type="ChEBI" id="CHEBI:456215"/>
        <dbReference type="EC" id="2.8.1.13"/>
    </reaction>
</comment>
<dbReference type="Gene3D" id="2.40.30.10">
    <property type="entry name" value="Translation factors"/>
    <property type="match status" value="1"/>
</dbReference>
<evidence type="ECO:0000256" key="3">
    <source>
        <dbReference type="ARBA" id="ARBA00022694"/>
    </source>
</evidence>
<keyword evidence="13" id="KW-1185">Reference proteome</keyword>
<keyword evidence="7" id="KW-1015">Disulfide bond</keyword>
<gene>
    <name evidence="12" type="primary">trmU</name>
    <name evidence="9" type="synonym">mnmA</name>
    <name evidence="12" type="ORF">NIDE0368</name>
</gene>
<feature type="region of interest" description="Interaction with tRNA" evidence="9">
    <location>
        <begin position="152"/>
        <end position="154"/>
    </location>
</feature>
<dbReference type="EC" id="2.8.1.13" evidence="9"/>
<keyword evidence="12" id="KW-0489">Methyltransferase</keyword>
<feature type="site" description="Interaction with tRNA" evidence="9">
    <location>
        <position position="131"/>
    </location>
</feature>
<dbReference type="InterPro" id="IPR046884">
    <property type="entry name" value="MnmA-like_central"/>
</dbReference>
<keyword evidence="4 9" id="KW-0547">Nucleotide-binding</keyword>
<dbReference type="GO" id="GO:0005524">
    <property type="term" value="F:ATP binding"/>
    <property type="evidence" value="ECO:0007669"/>
    <property type="project" value="UniProtKB-KW"/>
</dbReference>
<dbReference type="Proteomes" id="UP000001660">
    <property type="component" value="Chromosome"/>
</dbReference>
<feature type="binding site" evidence="9">
    <location>
        <begin position="9"/>
        <end position="16"/>
    </location>
    <ligand>
        <name>ATP</name>
        <dbReference type="ChEBI" id="CHEBI:30616"/>
    </ligand>
</feature>
<dbReference type="OrthoDB" id="9800696at2"/>
<feature type="region of interest" description="Interaction with tRNA" evidence="9">
    <location>
        <begin position="308"/>
        <end position="309"/>
    </location>
</feature>
<feature type="site" description="Interaction with tRNA" evidence="9">
    <location>
        <position position="341"/>
    </location>
</feature>
<dbReference type="Pfam" id="PF03054">
    <property type="entry name" value="tRNA_Me_trans"/>
    <property type="match status" value="1"/>
</dbReference>
<evidence type="ECO:0000256" key="7">
    <source>
        <dbReference type="ARBA" id="ARBA00023157"/>
    </source>
</evidence>
<dbReference type="GO" id="GO:0032259">
    <property type="term" value="P:methylation"/>
    <property type="evidence" value="ECO:0007669"/>
    <property type="project" value="UniProtKB-KW"/>
</dbReference>
<feature type="binding site" evidence="9">
    <location>
        <position position="35"/>
    </location>
    <ligand>
        <name>ATP</name>
        <dbReference type="ChEBI" id="CHEBI:30616"/>
    </ligand>
</feature>
<name>D8PA88_9BACT</name>
<keyword evidence="9" id="KW-0963">Cytoplasm</keyword>